<evidence type="ECO:0000256" key="7">
    <source>
        <dbReference type="ARBA" id="ARBA00023143"/>
    </source>
</evidence>
<keyword evidence="8" id="KW-0998">Cell outer membrane</keyword>
<comment type="subcellular location">
    <subcellularLocation>
        <location evidence="2">Bacterial flagellum basal body</location>
    </subcellularLocation>
    <subcellularLocation>
        <location evidence="3">Cell outer membrane</location>
    </subcellularLocation>
</comment>
<evidence type="ECO:0000313" key="10">
    <source>
        <dbReference type="EMBL" id="MCW9705355.1"/>
    </source>
</evidence>
<evidence type="ECO:0000256" key="8">
    <source>
        <dbReference type="ARBA" id="ARBA00023237"/>
    </source>
</evidence>
<dbReference type="PANTHER" id="PTHR34933:SF1">
    <property type="entry name" value="FLAGELLAR L-RING PROTEIN"/>
    <property type="match status" value="1"/>
</dbReference>
<dbReference type="PANTHER" id="PTHR34933">
    <property type="entry name" value="FLAGELLAR L-RING PROTEIN"/>
    <property type="match status" value="1"/>
</dbReference>
<reference evidence="10 11" key="1">
    <citation type="submission" date="2021-03" db="EMBL/GenBank/DDBJ databases">
        <title>Aliifodinibius sp. nov., a new bacterium isolated from saline soil.</title>
        <authorList>
            <person name="Galisteo C."/>
            <person name="De La Haba R."/>
            <person name="Sanchez-Porro C."/>
            <person name="Ventosa A."/>
        </authorList>
    </citation>
    <scope>NUCLEOTIDE SEQUENCE [LARGE SCALE GENOMIC DNA]</scope>
    <source>
        <strain evidence="10 11">1BSP15-2V2</strain>
    </source>
</reference>
<keyword evidence="5" id="KW-0732">Signal</keyword>
<evidence type="ECO:0000313" key="11">
    <source>
        <dbReference type="Proteomes" id="UP001207918"/>
    </source>
</evidence>
<evidence type="ECO:0000256" key="2">
    <source>
        <dbReference type="ARBA" id="ARBA00004117"/>
    </source>
</evidence>
<name>A0ABT3PHH1_9BACT</name>
<organism evidence="10 11">
    <name type="scientific">Fodinibius salsisoli</name>
    <dbReference type="NCBI Taxonomy" id="2820877"/>
    <lineage>
        <taxon>Bacteria</taxon>
        <taxon>Pseudomonadati</taxon>
        <taxon>Balneolota</taxon>
        <taxon>Balneolia</taxon>
        <taxon>Balneolales</taxon>
        <taxon>Balneolaceae</taxon>
        <taxon>Fodinibius</taxon>
    </lineage>
</organism>
<keyword evidence="10" id="KW-0282">Flagellum</keyword>
<evidence type="ECO:0000256" key="4">
    <source>
        <dbReference type="ARBA" id="ARBA00006929"/>
    </source>
</evidence>
<protein>
    <submittedName>
        <fullName evidence="10">Flagellar basal body L-ring protein FlgH</fullName>
    </submittedName>
</protein>
<comment type="function">
    <text evidence="1">Assembles around the rod to form the L-ring and probably protects the motor/basal body from shearing forces during rotation.</text>
</comment>
<gene>
    <name evidence="10" type="ORF">J6I44_00750</name>
</gene>
<evidence type="ECO:0000256" key="6">
    <source>
        <dbReference type="ARBA" id="ARBA00023136"/>
    </source>
</evidence>
<dbReference type="EMBL" id="JAGGJA010000001">
    <property type="protein sequence ID" value="MCW9705355.1"/>
    <property type="molecule type" value="Genomic_DNA"/>
</dbReference>
<evidence type="ECO:0000256" key="9">
    <source>
        <dbReference type="SAM" id="Phobius"/>
    </source>
</evidence>
<comment type="caution">
    <text evidence="10">The sequence shown here is derived from an EMBL/GenBank/DDBJ whole genome shotgun (WGS) entry which is preliminary data.</text>
</comment>
<feature type="transmembrane region" description="Helical" evidence="9">
    <location>
        <begin position="6"/>
        <end position="26"/>
    </location>
</feature>
<dbReference type="Pfam" id="PF02107">
    <property type="entry name" value="FlgH"/>
    <property type="match status" value="1"/>
</dbReference>
<evidence type="ECO:0000256" key="1">
    <source>
        <dbReference type="ARBA" id="ARBA00002591"/>
    </source>
</evidence>
<keyword evidence="11" id="KW-1185">Reference proteome</keyword>
<evidence type="ECO:0000256" key="3">
    <source>
        <dbReference type="ARBA" id="ARBA00004442"/>
    </source>
</evidence>
<keyword evidence="10" id="KW-0969">Cilium</keyword>
<comment type="similarity">
    <text evidence="4">Belongs to the FlgH family.</text>
</comment>
<keyword evidence="9" id="KW-1133">Transmembrane helix</keyword>
<evidence type="ECO:0000256" key="5">
    <source>
        <dbReference type="ARBA" id="ARBA00022729"/>
    </source>
</evidence>
<accession>A0ABT3PHH1</accession>
<dbReference type="Proteomes" id="UP001207918">
    <property type="component" value="Unassembled WGS sequence"/>
</dbReference>
<keyword evidence="9" id="KW-0812">Transmembrane</keyword>
<dbReference type="InterPro" id="IPR000527">
    <property type="entry name" value="Flag_Lring"/>
</dbReference>
<dbReference type="PRINTS" id="PR01008">
    <property type="entry name" value="FLGLRINGFLGH"/>
</dbReference>
<feature type="transmembrane region" description="Helical" evidence="9">
    <location>
        <begin position="188"/>
        <end position="206"/>
    </location>
</feature>
<keyword evidence="7" id="KW-0975">Bacterial flagellum</keyword>
<dbReference type="RefSeq" id="WP_265764017.1">
    <property type="nucleotide sequence ID" value="NZ_JAGGJA010000001.1"/>
</dbReference>
<keyword evidence="10" id="KW-0966">Cell projection</keyword>
<sequence>MEKYTLIGTYTVALLLVAGITSTTYAQRSLYKDNKAMQVGDVLTVILQENISGSTSADAQNSSNAGSGAGGSVGGNFMPFKPTFGADAEVNYESDEQVSTNQGQLLEGYMSVEVTDRSPSGNLIVEGSRTTEINGEKHQIELSGTVRPNDINGRNEVFSFRLANAQINYEKEGGIKGVTKKEGFLKRAILTVAGLGLSAVAVLKAMK</sequence>
<proteinExistence type="inferred from homology"/>
<keyword evidence="6 9" id="KW-0472">Membrane</keyword>